<dbReference type="InterPro" id="IPR038726">
    <property type="entry name" value="PDDEXK_AddAB-type"/>
</dbReference>
<evidence type="ECO:0000313" key="14">
    <source>
        <dbReference type="Proteomes" id="UP000198704"/>
    </source>
</evidence>
<dbReference type="Gene3D" id="1.10.486.10">
    <property type="entry name" value="PCRA, domain 4"/>
    <property type="match status" value="1"/>
</dbReference>
<keyword evidence="6" id="KW-0413">Isomerase</keyword>
<feature type="binding site" evidence="10">
    <location>
        <begin position="216"/>
        <end position="223"/>
    </location>
    <ligand>
        <name>ATP</name>
        <dbReference type="ChEBI" id="CHEBI:30616"/>
    </ligand>
</feature>
<keyword evidence="4 10" id="KW-0347">Helicase</keyword>
<dbReference type="GO" id="GO:0016887">
    <property type="term" value="F:ATP hydrolysis activity"/>
    <property type="evidence" value="ECO:0007669"/>
    <property type="project" value="RHEA"/>
</dbReference>
<dbReference type="GO" id="GO:0033202">
    <property type="term" value="C:DNA helicase complex"/>
    <property type="evidence" value="ECO:0007669"/>
    <property type="project" value="TreeGrafter"/>
</dbReference>
<dbReference type="CDD" id="cd17932">
    <property type="entry name" value="DEXQc_UvrD"/>
    <property type="match status" value="1"/>
</dbReference>
<keyword evidence="5 10" id="KW-0067">ATP-binding</keyword>
<evidence type="ECO:0000256" key="3">
    <source>
        <dbReference type="ARBA" id="ARBA00022801"/>
    </source>
</evidence>
<dbReference type="Pfam" id="PF12705">
    <property type="entry name" value="PDDEXK_1"/>
    <property type="match status" value="1"/>
</dbReference>
<keyword evidence="14" id="KW-1185">Reference proteome</keyword>
<dbReference type="InterPro" id="IPR014017">
    <property type="entry name" value="DNA_helicase_UvrD-like_C"/>
</dbReference>
<organism evidence="13 14">
    <name type="scientific">Methylobacterium phyllostachyos</name>
    <dbReference type="NCBI Taxonomy" id="582672"/>
    <lineage>
        <taxon>Bacteria</taxon>
        <taxon>Pseudomonadati</taxon>
        <taxon>Pseudomonadota</taxon>
        <taxon>Alphaproteobacteria</taxon>
        <taxon>Hyphomicrobiales</taxon>
        <taxon>Methylobacteriaceae</taxon>
        <taxon>Methylobacterium</taxon>
    </lineage>
</organism>
<comment type="catalytic activity">
    <reaction evidence="9">
        <text>ATP + H2O = ADP + phosphate + H(+)</text>
        <dbReference type="Rhea" id="RHEA:13065"/>
        <dbReference type="ChEBI" id="CHEBI:15377"/>
        <dbReference type="ChEBI" id="CHEBI:15378"/>
        <dbReference type="ChEBI" id="CHEBI:30616"/>
        <dbReference type="ChEBI" id="CHEBI:43474"/>
        <dbReference type="ChEBI" id="CHEBI:456216"/>
        <dbReference type="EC" id="5.6.2.4"/>
    </reaction>
</comment>
<comment type="catalytic activity">
    <reaction evidence="7">
        <text>Couples ATP hydrolysis with the unwinding of duplex DNA by translocating in the 3'-5' direction.</text>
        <dbReference type="EC" id="5.6.2.4"/>
    </reaction>
</comment>
<proteinExistence type="inferred from homology"/>
<keyword evidence="2 10" id="KW-0547">Nucleotide-binding</keyword>
<evidence type="ECO:0000256" key="8">
    <source>
        <dbReference type="ARBA" id="ARBA00034808"/>
    </source>
</evidence>
<reference evidence="14" key="1">
    <citation type="submission" date="2016-10" db="EMBL/GenBank/DDBJ databases">
        <authorList>
            <person name="Varghese N."/>
            <person name="Submissions S."/>
        </authorList>
    </citation>
    <scope>NUCLEOTIDE SEQUENCE [LARGE SCALE GENOMIC DNA]</scope>
    <source>
        <strain evidence="14">BL47</strain>
    </source>
</reference>
<sequence>MDAWRGIRVIARRVHAEAAARAVDGTGAALVAAALQIADLEVDTLEPGTVYGPEVIGVLERGDGFIRLAGHLEAGERTIVTAHEIGHFYLHDERQSLVRSTEPGFGGQVFEIGAERVVAYSPRERRETQADVFAQEFLLPADLLRQRLVHDRQKPSEIAAVVGLPLSFVTMQAIRALLLPPLPEPSAVKEPPPVIPLDPEQRAAAEWDERPLILDAGPGTGKTRTLVGRIEYLLGTGVQPWEILALTFSNQSAAEMRERIALLDEGAAAQMWIGTFHAFGLELLRLYAAQAGLKGNFDVFDEARCLGLLEDVLPHLKLRHFQNLWDPTLELRPILRAISRAKDEMVGPAEYLAAAQEALAAGGPPEVVEAAEKAVEVGGVYTVYQDALDAMGAVDFGDLVGKAARLLTDQAGVRATVRDRHRWILIDEYQDVNAASTALLDQIADDGRRVWAVADPRQSIYRFRGAAPANASGFAARYRDGQSRSLTTNYRSGEAVVKLFEQYGGKIAAAPKPAVVWHPHRGTVGYVDHLQADDLRSEAGAIRDQIARFASEGIPPDRQAILARTHLCLARFGRLLQELDVPILYLGDLFERPEIRDLLSIVSLGADRDAAGLIRVAQFPEYGATRRDALLAIREAEATGEDILAVCARPGSIDGLTEVGREGLLRLAGHLTGVTRGTTPWRMLADYLFEASGYLRRFVDDPGVRSQQCLIAIYQLLKFAREQAVASGGRGSRHAFLERIRRLERLDDDRAFRVVPPEADGIPAVRMMTVHAAKGLEFPAVHLPQVASRYVPGKRQSVRCPAPRGIERLAIPPSDHDAEEQCLFFVALSRSRDVLSISSAKRYTAKATCNPSKFLKDLGIRLPKARVAPTLALSARPPEIVTVVPPNVHDARDLLIWTKCPARYRYEVVDDLGDRSAASAYLAFHRCVRATMAWISDQRTAGLPVTTIAARDHLATLWVERGPIDHGFEPVYRSAADTMVENAVTLLDEDGAIVDRHLHVTIAEGHIGVRADRIVEKLDGTIVAQIYRTGRKSKSEDEKAIWELLGEAMRQTYPGRTVVLQAVYPATPEAVNIDPDQGGAGLTEYADAIAGIEAGHFPTKPSSDCPTCRFYFICTAEDSF</sequence>
<evidence type="ECO:0000256" key="1">
    <source>
        <dbReference type="ARBA" id="ARBA00009922"/>
    </source>
</evidence>
<dbReference type="Pfam" id="PF00580">
    <property type="entry name" value="UvrD-helicase"/>
    <property type="match status" value="1"/>
</dbReference>
<dbReference type="InterPro" id="IPR000212">
    <property type="entry name" value="DNA_helicase_UvrD/REP"/>
</dbReference>
<evidence type="ECO:0000256" key="4">
    <source>
        <dbReference type="ARBA" id="ARBA00022806"/>
    </source>
</evidence>
<protein>
    <recommendedName>
        <fullName evidence="8">DNA 3'-5' helicase</fullName>
        <ecNumber evidence="8">5.6.2.4</ecNumber>
    </recommendedName>
</protein>
<evidence type="ECO:0000256" key="2">
    <source>
        <dbReference type="ARBA" id="ARBA00022741"/>
    </source>
</evidence>
<gene>
    <name evidence="13" type="ORF">SAMN05216360_11722</name>
</gene>
<dbReference type="EMBL" id="FNHS01000017">
    <property type="protein sequence ID" value="SDO22833.1"/>
    <property type="molecule type" value="Genomic_DNA"/>
</dbReference>
<keyword evidence="3 10" id="KW-0378">Hydrolase</keyword>
<name>A0A1H0HUM1_9HYPH</name>
<dbReference type="GO" id="GO:0005524">
    <property type="term" value="F:ATP binding"/>
    <property type="evidence" value="ECO:0007669"/>
    <property type="project" value="UniProtKB-UniRule"/>
</dbReference>
<dbReference type="PROSITE" id="PS51198">
    <property type="entry name" value="UVRD_HELICASE_ATP_BIND"/>
    <property type="match status" value="1"/>
</dbReference>
<comment type="similarity">
    <text evidence="1">Belongs to the helicase family. UvrD subfamily.</text>
</comment>
<evidence type="ECO:0000256" key="10">
    <source>
        <dbReference type="PROSITE-ProRule" id="PRU00560"/>
    </source>
</evidence>
<dbReference type="Pfam" id="PF06114">
    <property type="entry name" value="Peptidase_M78"/>
    <property type="match status" value="1"/>
</dbReference>
<dbReference type="Gene3D" id="1.10.10.2910">
    <property type="match status" value="1"/>
</dbReference>
<dbReference type="InterPro" id="IPR027417">
    <property type="entry name" value="P-loop_NTPase"/>
</dbReference>
<dbReference type="EC" id="5.6.2.4" evidence="8"/>
<evidence type="ECO:0000259" key="12">
    <source>
        <dbReference type="PROSITE" id="PS51217"/>
    </source>
</evidence>
<dbReference type="GO" id="GO:0003677">
    <property type="term" value="F:DNA binding"/>
    <property type="evidence" value="ECO:0007669"/>
    <property type="project" value="InterPro"/>
</dbReference>
<dbReference type="InterPro" id="IPR010359">
    <property type="entry name" value="IrrE_HExxH"/>
</dbReference>
<accession>A0A1H0HUM1</accession>
<evidence type="ECO:0000256" key="5">
    <source>
        <dbReference type="ARBA" id="ARBA00022840"/>
    </source>
</evidence>
<dbReference type="RefSeq" id="WP_091720535.1">
    <property type="nucleotide sequence ID" value="NZ_FNHS01000017.1"/>
</dbReference>
<dbReference type="GO" id="GO:0005829">
    <property type="term" value="C:cytosol"/>
    <property type="evidence" value="ECO:0007669"/>
    <property type="project" value="TreeGrafter"/>
</dbReference>
<dbReference type="Gene3D" id="3.40.50.300">
    <property type="entry name" value="P-loop containing nucleotide triphosphate hydrolases"/>
    <property type="match status" value="2"/>
</dbReference>
<dbReference type="GO" id="GO:0000725">
    <property type="term" value="P:recombinational repair"/>
    <property type="evidence" value="ECO:0007669"/>
    <property type="project" value="TreeGrafter"/>
</dbReference>
<dbReference type="GO" id="GO:0043138">
    <property type="term" value="F:3'-5' DNA helicase activity"/>
    <property type="evidence" value="ECO:0007669"/>
    <property type="project" value="UniProtKB-EC"/>
</dbReference>
<dbReference type="InterPro" id="IPR014016">
    <property type="entry name" value="UvrD-like_ATP-bd"/>
</dbReference>
<dbReference type="OrthoDB" id="9806690at2"/>
<dbReference type="SUPFAM" id="SSF52540">
    <property type="entry name" value="P-loop containing nucleoside triphosphate hydrolases"/>
    <property type="match status" value="1"/>
</dbReference>
<evidence type="ECO:0000256" key="9">
    <source>
        <dbReference type="ARBA" id="ARBA00048988"/>
    </source>
</evidence>
<feature type="domain" description="UvrD-like helicase ATP-binding" evidence="11">
    <location>
        <begin position="195"/>
        <end position="493"/>
    </location>
</feature>
<dbReference type="InterPro" id="IPR013986">
    <property type="entry name" value="DExx_box_DNA_helicase_dom_sf"/>
</dbReference>
<dbReference type="PANTHER" id="PTHR11070:SF59">
    <property type="entry name" value="DNA 3'-5' HELICASE"/>
    <property type="match status" value="1"/>
</dbReference>
<evidence type="ECO:0000259" key="11">
    <source>
        <dbReference type="PROSITE" id="PS51198"/>
    </source>
</evidence>
<dbReference type="Gene3D" id="1.10.10.160">
    <property type="match status" value="1"/>
</dbReference>
<evidence type="ECO:0000313" key="13">
    <source>
        <dbReference type="EMBL" id="SDO22833.1"/>
    </source>
</evidence>
<dbReference type="STRING" id="582672.SAMN05216360_11722"/>
<dbReference type="PROSITE" id="PS51217">
    <property type="entry name" value="UVRD_HELICASE_CTER"/>
    <property type="match status" value="1"/>
</dbReference>
<feature type="domain" description="UvrD-like helicase C-terminal" evidence="12">
    <location>
        <begin position="494"/>
        <end position="775"/>
    </location>
</feature>
<evidence type="ECO:0000256" key="7">
    <source>
        <dbReference type="ARBA" id="ARBA00034617"/>
    </source>
</evidence>
<dbReference type="Proteomes" id="UP000198704">
    <property type="component" value="Unassembled WGS sequence"/>
</dbReference>
<evidence type="ECO:0000256" key="6">
    <source>
        <dbReference type="ARBA" id="ARBA00023235"/>
    </source>
</evidence>
<dbReference type="Pfam" id="PF13361">
    <property type="entry name" value="UvrD_C"/>
    <property type="match status" value="2"/>
</dbReference>
<dbReference type="PANTHER" id="PTHR11070">
    <property type="entry name" value="UVRD / RECB / PCRA DNA HELICASE FAMILY MEMBER"/>
    <property type="match status" value="1"/>
</dbReference>
<dbReference type="AlphaFoldDB" id="A0A1H0HUM1"/>